<keyword evidence="2" id="KW-1185">Reference proteome</keyword>
<proteinExistence type="predicted"/>
<organism evidence="1 2">
    <name type="scientific">Desulfuromonas versatilis</name>
    <dbReference type="NCBI Taxonomy" id="2802975"/>
    <lineage>
        <taxon>Bacteria</taxon>
        <taxon>Pseudomonadati</taxon>
        <taxon>Thermodesulfobacteriota</taxon>
        <taxon>Desulfuromonadia</taxon>
        <taxon>Desulfuromonadales</taxon>
        <taxon>Desulfuromonadaceae</taxon>
        <taxon>Desulfuromonas</taxon>
    </lineage>
</organism>
<name>A0ABM8I0D6_9BACT</name>
<sequence>MQDELRRIRGIGEVLAQRLVEAGIDSHAKLAELGEEGLARIRGVQPRMIPAILEQARGLAAEEEQAPEEKTAALRAGLARVREQVQQLVARARERLGGKLKGDREKRLEKQERKLLSGLERFEALCGARPKQAAKRLAKIEKRLDGLEQAGARSLARGLKKARRPLKRTRA</sequence>
<keyword evidence="1" id="KW-0238">DNA-binding</keyword>
<accession>A0ABM8I0D6</accession>
<dbReference type="SUPFAM" id="SSF47794">
    <property type="entry name" value="Rad51 N-terminal domain-like"/>
    <property type="match status" value="1"/>
</dbReference>
<dbReference type="GO" id="GO:0003677">
    <property type="term" value="F:DNA binding"/>
    <property type="evidence" value="ECO:0007669"/>
    <property type="project" value="UniProtKB-KW"/>
</dbReference>
<reference evidence="1 2" key="1">
    <citation type="journal article" date="2016" name="C (Basel)">
        <title>Selective Growth of and Electricity Production by Marine Exoelectrogenic Bacteria in Self-Aggregated Hydrogel of Microbially Reduced Graphene Oxide.</title>
        <authorList>
            <person name="Yoshida N."/>
            <person name="Goto Y."/>
            <person name="Miyata Y."/>
        </authorList>
    </citation>
    <scope>NUCLEOTIDE SEQUENCE [LARGE SCALE GENOMIC DNA]</scope>
    <source>
        <strain evidence="1 2">NIT-T3</strain>
    </source>
</reference>
<dbReference type="Pfam" id="PF14520">
    <property type="entry name" value="HHH_5"/>
    <property type="match status" value="1"/>
</dbReference>
<evidence type="ECO:0000313" key="1">
    <source>
        <dbReference type="EMBL" id="BCR06808.1"/>
    </source>
</evidence>
<dbReference type="EMBL" id="AP024355">
    <property type="protein sequence ID" value="BCR06808.1"/>
    <property type="molecule type" value="Genomic_DNA"/>
</dbReference>
<reference evidence="1 2" key="2">
    <citation type="journal article" date="2021" name="Int. J. Syst. Evol. Microbiol.">
        <title>Isolation and Polyphasic Characterization of Desulfuromonas versatilis sp. Nov., an Electrogenic Bacteria Capable of Versatile Metabolism Isolated from a Graphene Oxide-Reducing Enrichment Culture.</title>
        <authorList>
            <person name="Xie L."/>
            <person name="Yoshida N."/>
            <person name="Ishii S."/>
            <person name="Meng L."/>
        </authorList>
    </citation>
    <scope>NUCLEOTIDE SEQUENCE [LARGE SCALE GENOMIC DNA]</scope>
    <source>
        <strain evidence="1 2">NIT-T3</strain>
    </source>
</reference>
<dbReference type="Gene3D" id="1.10.150.20">
    <property type="entry name" value="5' to 3' exonuclease, C-terminal subdomain"/>
    <property type="match status" value="1"/>
</dbReference>
<dbReference type="Proteomes" id="UP001319827">
    <property type="component" value="Chromosome"/>
</dbReference>
<protein>
    <submittedName>
        <fullName evidence="1">DNA-binding protein</fullName>
    </submittedName>
</protein>
<dbReference type="InterPro" id="IPR010995">
    <property type="entry name" value="DNA_repair_Rad51/TF_NusA_a-hlx"/>
</dbReference>
<evidence type="ECO:0000313" key="2">
    <source>
        <dbReference type="Proteomes" id="UP001319827"/>
    </source>
</evidence>
<gene>
    <name evidence="1" type="ORF">DESUT3_38770</name>
</gene>